<dbReference type="InterPro" id="IPR039426">
    <property type="entry name" value="TonB-dep_rcpt-like"/>
</dbReference>
<dbReference type="InterPro" id="IPR051802">
    <property type="entry name" value="YfhM-like"/>
</dbReference>
<dbReference type="RefSeq" id="WP_106523403.1">
    <property type="nucleotide sequence ID" value="NZ_PYGD01000005.1"/>
</dbReference>
<dbReference type="InterPro" id="IPR001599">
    <property type="entry name" value="Macroglobln_a2"/>
</dbReference>
<reference evidence="4 5" key="1">
    <citation type="submission" date="2018-03" db="EMBL/GenBank/DDBJ databases">
        <title>Genomic Encyclopedia of Type Strains, Phase III (KMG-III): the genomes of soil and plant-associated and newly described type strains.</title>
        <authorList>
            <person name="Whitman W."/>
        </authorList>
    </citation>
    <scope>NUCLEOTIDE SEQUENCE [LARGE SCALE GENOMIC DNA]</scope>
    <source>
        <strain evidence="4 5">CGMCC 1.12700</strain>
    </source>
</reference>
<dbReference type="Pfam" id="PF17973">
    <property type="entry name" value="bMG10"/>
    <property type="match status" value="1"/>
</dbReference>
<dbReference type="InterPro" id="IPR037066">
    <property type="entry name" value="Plug_dom_sf"/>
</dbReference>
<dbReference type="Pfam" id="PF07715">
    <property type="entry name" value="Plug"/>
    <property type="match status" value="1"/>
</dbReference>
<dbReference type="OrthoDB" id="9767116at2"/>
<dbReference type="EMBL" id="PYGD01000005">
    <property type="protein sequence ID" value="PSK91504.1"/>
    <property type="molecule type" value="Genomic_DNA"/>
</dbReference>
<dbReference type="CDD" id="cd00688">
    <property type="entry name" value="ISOPREN_C2_like"/>
    <property type="match status" value="1"/>
</dbReference>
<feature type="domain" description="Alpha-2-macroglobulin" evidence="3">
    <location>
        <begin position="1350"/>
        <end position="1439"/>
    </location>
</feature>
<comment type="caution">
    <text evidence="4">The sequence shown here is derived from an EMBL/GenBank/DDBJ whole genome shotgun (WGS) entry which is preliminary data.</text>
</comment>
<evidence type="ECO:0000256" key="1">
    <source>
        <dbReference type="PROSITE-ProRule" id="PRU01360"/>
    </source>
</evidence>
<feature type="signal peptide" evidence="2">
    <location>
        <begin position="1"/>
        <end position="21"/>
    </location>
</feature>
<feature type="chain" id="PRO_5015115297" evidence="2">
    <location>
        <begin position="22"/>
        <end position="1982"/>
    </location>
</feature>
<keyword evidence="1" id="KW-0813">Transport</keyword>
<evidence type="ECO:0000313" key="4">
    <source>
        <dbReference type="EMBL" id="PSK91504.1"/>
    </source>
</evidence>
<protein>
    <submittedName>
        <fullName evidence="4">TonB-dependent SusC/RagA subfamily outer membrane receptor</fullName>
    </submittedName>
</protein>
<comment type="subcellular location">
    <subcellularLocation>
        <location evidence="1">Cell outer membrane</location>
        <topology evidence="1">Multi-pass membrane protein</topology>
    </subcellularLocation>
</comment>
<dbReference type="InterPro" id="IPR023997">
    <property type="entry name" value="TonB-dep_OMP_SusC/RagA_CS"/>
</dbReference>
<dbReference type="Gene3D" id="1.50.10.20">
    <property type="match status" value="1"/>
</dbReference>
<keyword evidence="5" id="KW-1185">Reference proteome</keyword>
<proteinExistence type="inferred from homology"/>
<dbReference type="Gene3D" id="2.170.130.10">
    <property type="entry name" value="TonB-dependent receptor, plug domain"/>
    <property type="match status" value="1"/>
</dbReference>
<keyword evidence="1" id="KW-0812">Transmembrane</keyword>
<dbReference type="GO" id="GO:0004866">
    <property type="term" value="F:endopeptidase inhibitor activity"/>
    <property type="evidence" value="ECO:0007669"/>
    <property type="project" value="InterPro"/>
</dbReference>
<dbReference type="InterPro" id="IPR008930">
    <property type="entry name" value="Terpenoid_cyclase/PrenylTrfase"/>
</dbReference>
<keyword evidence="1" id="KW-1134">Transmembrane beta strand</keyword>
<dbReference type="InterPro" id="IPR041246">
    <property type="entry name" value="Bact_MG10"/>
</dbReference>
<comment type="similarity">
    <text evidence="1">Belongs to the TonB-dependent receptor family.</text>
</comment>
<evidence type="ECO:0000313" key="5">
    <source>
        <dbReference type="Proteomes" id="UP000240572"/>
    </source>
</evidence>
<name>A0A2P8D2Q8_9BACT</name>
<keyword evidence="2" id="KW-0732">Signal</keyword>
<dbReference type="Gene3D" id="2.60.40.1120">
    <property type="entry name" value="Carboxypeptidase-like, regulatory domain"/>
    <property type="match status" value="1"/>
</dbReference>
<gene>
    <name evidence="4" type="ORF">B0I18_10587</name>
</gene>
<dbReference type="Proteomes" id="UP000240572">
    <property type="component" value="Unassembled WGS sequence"/>
</dbReference>
<dbReference type="SUPFAM" id="SSF49464">
    <property type="entry name" value="Carboxypeptidase regulatory domain-like"/>
    <property type="match status" value="1"/>
</dbReference>
<evidence type="ECO:0000259" key="3">
    <source>
        <dbReference type="SMART" id="SM01360"/>
    </source>
</evidence>
<keyword evidence="4" id="KW-0675">Receptor</keyword>
<keyword evidence="1" id="KW-0998">Cell outer membrane</keyword>
<accession>A0A2P8D2Q8</accession>
<sequence>MKLRLLLFVLVFVNIITGAQAQHPTLDNSYKSAYYYRINDQQALQLFRETPGIPDSTFFTNLAYIKPYLSDSLPLAPGNYLSVAFDGSHLIYAYQCITPWRLYLLQNGKDLVVQLLDQHSHQAISVNKVSLDKQPIPYDPVTQSYTLRGRKKGGTLFVTDGNHTYYFSTRNTGPQKIPVLRRLATRRPFRYFHTLFQLYNQGLCDVFHSIKYGYPYGAVAATRYDARYIANKISSPRAPRQYKSYFYFSKPKYREGDTIKFKAHLLDVASQKWYDQPLKVFIGDTYGPDKEDDTYLGTAYSRGKGAGYSFRFVLHDSMDISLDDDYNIYLEQPKDSTVIGKGKFTYEDYELKKAMFALDLKEDEQIKGKPFYVNLTAKDENGLPMPDTRVSVTVKAQQVNRVKPDRLFVPDTLWTYSTTITKGEDKLQIPDSIFPDAAVRYRLIVVMQNSENERTDLDRSIDFSRRTDNLSIKLQTDSILVDQPEKTGEKIQVYAEDRFGFRILDTFVKAPCTLPLNNNAAKYTGETKDDDQELDLGNAEDLVAVYCSKTIDSTFISIANPRRLPAIYHIYKNAKEVQRGTWKDFPLQFASREDVLYSVVLEYVWAGETKRQRYRPLYPKGKVKFDIKQPAVITPGKETDIQVTATDQENRPIAGLNLLAYSYTRKFENQDEDRDNSVNDAPNLPLIGLKNPAWKLNQTFEVDEKDKVVQQPLDYAFWNERMLFDTNWAYRFRYPAADSFEYTTMVMPDSITQVAPVVVEEGNIQEVYYVLMDDVPVYFGFTDYKMPYSFQVDTNFHNFRIRTRNRLVIIEHIKVKPGHKTLFSVDQGQQNGLFRSINYPDSLDIYERSRLLPYIMALQMEPEQLKYAYMESDRVIDLSTIGWRDQKTIGPVTQRYWRFRAYGKFDRLFEYEPQYTYTLSASLVKMKSNSPNQLLPIRPQSGLPGINDEVLSRDKLVARFEYDLLQARKSTSIDMLNKTVTGPASLDLDFATDLKYRPANIILGKPNDFNFLRIYGGNIRDLDKIPAGQYQLLLVDENNQYKKTGLIEVKANGRNFYRITEKDLETLPANDIRDLNKVLSRLYRKSADERDTFINLVMKAYTSATYKGASAAYSGTVYDERKEPVPGAAIKIAGTSIGTVSDADGVFEIDIPGNIEPLLIISATGYGGQKVTAKRNMAIYLEVSSTMLNEVEISEPYGPAVTKERYVGAADIITSKEISLMPVSDITRAVEGHAAGIQVTNGSNGQQIVSIRGTGSLVGDTLPLIVINGMPYNGALATLNTSKIASIQVLKDATATSLYGSRGANGVILILTREGAELPEEIRAGLQEPAPPMPEELMVSGMRNNFRDDAYWLPDLVTDKEGKVNFPVKFPDDITNWKTIIVGTDDKNHTGMDFGNIKSYKPLGASLYLPRFLLDGDTAMLIGKSVNYTTDTLPVTTSFYHNGILNTESKTQLAKYYNDTLPVSASGMDSLTLKYLLTKADGYFDGEERTIPVQRIGTRIARGSFMALDMPDTTFSIPAGNAKDTLHLAATASLTDIVLREITVLRDYGYLCNEQMASKVIAMLDKEKISNILQQPIDEKDRTYVQGLIDKIIKNKNQEGLWGWWGNAYTSSWISAHALEALLRAKQAGYRAYFKEDLFVSRYLSNLERDTTLVDIPALKLLAMSSAKPDFEKYIGRMERNKNLSLQDRFELIALRQKLHLPYNLDRLTKTMDSDIFGNIYWKDTSALVYRNEVLTTLSALKVLRNDTTATINKQKVVNWMLQQRRPGGWRNTYESAQIIDELIHFLPLNNKVAMKPRMQFSGGIAQQVDTFPYHRSLPLTIATTVHKTGATPVYFTWYYSKWDTSAAASGNNFRLQSWFENRGKHTGYLPAGEPVTMKVRVEVVKNAEYVMLELPIPAGCSYKDKKQPGTNHELHREYFEDKVSVFCERLPKGTYEFEVTLLPRYAGHYTLNPAKAELMYFPVFYGREGLKKINIRNNENP</sequence>
<dbReference type="SUPFAM" id="SSF56935">
    <property type="entry name" value="Porins"/>
    <property type="match status" value="1"/>
</dbReference>
<dbReference type="SUPFAM" id="SSF48239">
    <property type="entry name" value="Terpenoid cyclases/Protein prenyltransferases"/>
    <property type="match status" value="1"/>
</dbReference>
<organism evidence="4 5">
    <name type="scientific">Taibaiella chishuiensis</name>
    <dbReference type="NCBI Taxonomy" id="1434707"/>
    <lineage>
        <taxon>Bacteria</taxon>
        <taxon>Pseudomonadati</taxon>
        <taxon>Bacteroidota</taxon>
        <taxon>Chitinophagia</taxon>
        <taxon>Chitinophagales</taxon>
        <taxon>Chitinophagaceae</taxon>
        <taxon>Taibaiella</taxon>
    </lineage>
</organism>
<dbReference type="NCBIfam" id="TIGR04057">
    <property type="entry name" value="SusC_RagA_signa"/>
    <property type="match status" value="1"/>
</dbReference>
<dbReference type="Pfam" id="PF00207">
    <property type="entry name" value="A2M"/>
    <property type="match status" value="1"/>
</dbReference>
<dbReference type="GO" id="GO:0009279">
    <property type="term" value="C:cell outer membrane"/>
    <property type="evidence" value="ECO:0007669"/>
    <property type="project" value="UniProtKB-SubCell"/>
</dbReference>
<dbReference type="Pfam" id="PF13715">
    <property type="entry name" value="CarbopepD_reg_2"/>
    <property type="match status" value="1"/>
</dbReference>
<dbReference type="PANTHER" id="PTHR40094">
    <property type="entry name" value="ALPHA-2-MACROGLOBULIN HOMOLOG"/>
    <property type="match status" value="1"/>
</dbReference>
<dbReference type="SMART" id="SM01360">
    <property type="entry name" value="A2M"/>
    <property type="match status" value="1"/>
</dbReference>
<dbReference type="InterPro" id="IPR012910">
    <property type="entry name" value="Plug_dom"/>
</dbReference>
<dbReference type="PROSITE" id="PS52016">
    <property type="entry name" value="TONB_DEPENDENT_REC_3"/>
    <property type="match status" value="1"/>
</dbReference>
<evidence type="ECO:0000256" key="2">
    <source>
        <dbReference type="SAM" id="SignalP"/>
    </source>
</evidence>
<dbReference type="InterPro" id="IPR008969">
    <property type="entry name" value="CarboxyPept-like_regulatory"/>
</dbReference>
<keyword evidence="1" id="KW-0472">Membrane</keyword>
<dbReference type="PANTHER" id="PTHR40094:SF1">
    <property type="entry name" value="UBIQUITIN DOMAIN-CONTAINING PROTEIN"/>
    <property type="match status" value="1"/>
</dbReference>